<dbReference type="PANTHER" id="PTHR24214">
    <property type="entry name" value="PDZ AND LIM DOMAIN PROTEIN ZASP"/>
    <property type="match status" value="1"/>
</dbReference>
<feature type="region of interest" description="Disordered" evidence="5">
    <location>
        <begin position="281"/>
        <end position="308"/>
    </location>
</feature>
<comment type="caution">
    <text evidence="7">The sequence shown here is derived from an EMBL/GenBank/DDBJ whole genome shotgun (WGS) entry which is preliminary data.</text>
</comment>
<evidence type="ECO:0000259" key="6">
    <source>
        <dbReference type="PROSITE" id="PS50023"/>
    </source>
</evidence>
<dbReference type="OrthoDB" id="5365701at2759"/>
<evidence type="ECO:0000256" key="4">
    <source>
        <dbReference type="PROSITE-ProRule" id="PRU00125"/>
    </source>
</evidence>
<proteinExistence type="predicted"/>
<reference evidence="7" key="1">
    <citation type="journal article" date="2020" name="BMC Genomics">
        <title>Correction to: Identification and distribution of gene clusters required for synthesis of sphingolipid metabolism inhibitors in diverse species of the filamentous fungus Fusarium.</title>
        <authorList>
            <person name="Kim H.S."/>
            <person name="Lohmar J.M."/>
            <person name="Busman M."/>
            <person name="Brown D.W."/>
            <person name="Naumann T.A."/>
            <person name="Divon H.H."/>
            <person name="Lysoe E."/>
            <person name="Uhlig S."/>
            <person name="Proctor R.H."/>
        </authorList>
    </citation>
    <scope>NUCLEOTIDE SEQUENCE</scope>
    <source>
        <strain evidence="7">NRRL 45417</strain>
    </source>
</reference>
<dbReference type="PANTHER" id="PTHR24214:SF62">
    <property type="entry name" value="LEUPAXIN"/>
    <property type="match status" value="1"/>
</dbReference>
<sequence length="805" mass="90411">MDPLSIATSVVGLTATCLSTCKKLHDLAGQYEDVPTIIAIICSESTVISMGLSELQSKILHRNDLAQAWASRTDILHVFETALTGCMTVFSCLEAETRNLKLKNAPGVLAKLKFIWNQDRLKELLEALRGQQTSITFLLNILEMDTLSSIQKDIRKHACKIEATAAEAQSLQSRNPSVNAESQSIFDKDASRLSYFETTSNFAPSELDFQFDDLVINTNTYRRAFAKAHTENKEPHKQVKDEDADSDSDTRRGVKFELRPLTAAGLRGISQISLCDTIAAPAEEEDSSSESRTSSLEKATKEENHKTVNMNDFDSQELVFGQAVSQLVCNRCSVDITGRCLTALGYIWHPNCFACCDCGEPVAGHFFPSYEEGNQDKPLCEKDYTRRLESKCFKCNEVLTGTYITTFREYAAEQSYHPQHSTCDECETLLSIDSYHPYEKGVYCELHFCRKFAPYCGGCKFPLLEDYFLQGIDGAGVGMNWHPECLIMTEYWGVQIPVSLQGRKYLTTIQRGSVQDLMPDIREQHVACLQRINQLGSHILSAFTEGFHLALVYRKGDSSGHESFRYWRLMLFAASRLFQAIVQLSSETANAEIRTFSRTFHGVLTDLALGSNDSYQIVAEKILAALRSVLKVALNILLETDRVSWDAMPSELDDFLKRLDANSPLVLNPTYDRKPTGRGVFLRCEECNEILTHDAFAESSEPGHIWHPECFRCLVCRSSGGVVSTPTLQTAGSYKCQLESCGWEGVIELIPSHALVVHHMWRSWLLVKQQDDQPRPSPPIAEFMEDVFLGIFNRSYLSKKKLTPS</sequence>
<accession>A0A8H4SR12</accession>
<dbReference type="GO" id="GO:0031941">
    <property type="term" value="C:filamentous actin"/>
    <property type="evidence" value="ECO:0007669"/>
    <property type="project" value="TreeGrafter"/>
</dbReference>
<feature type="domain" description="LIM zinc-binding" evidence="6">
    <location>
        <begin position="682"/>
        <end position="748"/>
    </location>
</feature>
<dbReference type="EMBL" id="JABFAI010000453">
    <property type="protein sequence ID" value="KAF4944199.1"/>
    <property type="molecule type" value="Genomic_DNA"/>
</dbReference>
<keyword evidence="3 4" id="KW-0440">LIM domain</keyword>
<dbReference type="GO" id="GO:0046872">
    <property type="term" value="F:metal ion binding"/>
    <property type="evidence" value="ECO:0007669"/>
    <property type="project" value="UniProtKB-KW"/>
</dbReference>
<dbReference type="GO" id="GO:0003779">
    <property type="term" value="F:actin binding"/>
    <property type="evidence" value="ECO:0007669"/>
    <property type="project" value="TreeGrafter"/>
</dbReference>
<evidence type="ECO:0000256" key="5">
    <source>
        <dbReference type="SAM" id="MobiDB-lite"/>
    </source>
</evidence>
<evidence type="ECO:0000313" key="8">
    <source>
        <dbReference type="Proteomes" id="UP000604273"/>
    </source>
</evidence>
<reference evidence="7" key="2">
    <citation type="submission" date="2020-05" db="EMBL/GenBank/DDBJ databases">
        <authorList>
            <person name="Kim H.-S."/>
            <person name="Proctor R.H."/>
            <person name="Brown D.W."/>
        </authorList>
    </citation>
    <scope>NUCLEOTIDE SEQUENCE</scope>
    <source>
        <strain evidence="7">NRRL 45417</strain>
    </source>
</reference>
<keyword evidence="2 4" id="KW-0862">Zinc</keyword>
<keyword evidence="1 4" id="KW-0479">Metal-binding</keyword>
<dbReference type="Pfam" id="PF00412">
    <property type="entry name" value="LIM"/>
    <property type="match status" value="1"/>
</dbReference>
<feature type="domain" description="LIM zinc-binding" evidence="6">
    <location>
        <begin position="327"/>
        <end position="390"/>
    </location>
</feature>
<protein>
    <recommendedName>
        <fullName evidence="6">LIM zinc-binding domain-containing protein</fullName>
    </recommendedName>
</protein>
<organism evidence="7 8">
    <name type="scientific">Fusarium gaditjirri</name>
    <dbReference type="NCBI Taxonomy" id="282569"/>
    <lineage>
        <taxon>Eukaryota</taxon>
        <taxon>Fungi</taxon>
        <taxon>Dikarya</taxon>
        <taxon>Ascomycota</taxon>
        <taxon>Pezizomycotina</taxon>
        <taxon>Sordariomycetes</taxon>
        <taxon>Hypocreomycetidae</taxon>
        <taxon>Hypocreales</taxon>
        <taxon>Nectriaceae</taxon>
        <taxon>Fusarium</taxon>
        <taxon>Fusarium nisikadoi species complex</taxon>
    </lineage>
</organism>
<dbReference type="PROSITE" id="PS50023">
    <property type="entry name" value="LIM_DOMAIN_2"/>
    <property type="match status" value="2"/>
</dbReference>
<evidence type="ECO:0000256" key="1">
    <source>
        <dbReference type="ARBA" id="ARBA00022723"/>
    </source>
</evidence>
<name>A0A8H4SR12_9HYPO</name>
<feature type="region of interest" description="Disordered" evidence="5">
    <location>
        <begin position="228"/>
        <end position="251"/>
    </location>
</feature>
<gene>
    <name evidence="7" type="ORF">FGADI_12853</name>
</gene>
<feature type="compositionally biased region" description="Basic and acidic residues" evidence="5">
    <location>
        <begin position="228"/>
        <end position="241"/>
    </location>
</feature>
<dbReference type="AlphaFoldDB" id="A0A8H4SR12"/>
<dbReference type="GO" id="GO:0030036">
    <property type="term" value="P:actin cytoskeleton organization"/>
    <property type="evidence" value="ECO:0007669"/>
    <property type="project" value="TreeGrafter"/>
</dbReference>
<dbReference type="GO" id="GO:0030695">
    <property type="term" value="F:GTPase regulator activity"/>
    <property type="evidence" value="ECO:0007669"/>
    <property type="project" value="UniProtKB-ARBA"/>
</dbReference>
<dbReference type="GO" id="GO:0001725">
    <property type="term" value="C:stress fiber"/>
    <property type="evidence" value="ECO:0007669"/>
    <property type="project" value="TreeGrafter"/>
</dbReference>
<dbReference type="GO" id="GO:0051371">
    <property type="term" value="F:muscle alpha-actinin binding"/>
    <property type="evidence" value="ECO:0007669"/>
    <property type="project" value="TreeGrafter"/>
</dbReference>
<dbReference type="Gene3D" id="2.10.110.10">
    <property type="entry name" value="Cysteine Rich Protein"/>
    <property type="match status" value="3"/>
</dbReference>
<keyword evidence="8" id="KW-1185">Reference proteome</keyword>
<evidence type="ECO:0000256" key="2">
    <source>
        <dbReference type="ARBA" id="ARBA00022833"/>
    </source>
</evidence>
<dbReference type="SMART" id="SM00132">
    <property type="entry name" value="LIM"/>
    <property type="match status" value="3"/>
</dbReference>
<dbReference type="InterPro" id="IPR001781">
    <property type="entry name" value="Znf_LIM"/>
</dbReference>
<dbReference type="Proteomes" id="UP000604273">
    <property type="component" value="Unassembled WGS sequence"/>
</dbReference>
<dbReference type="SUPFAM" id="SSF57716">
    <property type="entry name" value="Glucocorticoid receptor-like (DNA-binding domain)"/>
    <property type="match status" value="3"/>
</dbReference>
<evidence type="ECO:0000313" key="7">
    <source>
        <dbReference type="EMBL" id="KAF4944199.1"/>
    </source>
</evidence>
<dbReference type="InterPro" id="IPR050604">
    <property type="entry name" value="PDZ-LIM_domain"/>
</dbReference>
<dbReference type="PROSITE" id="PS00478">
    <property type="entry name" value="LIM_DOMAIN_1"/>
    <property type="match status" value="2"/>
</dbReference>
<evidence type="ECO:0000256" key="3">
    <source>
        <dbReference type="ARBA" id="ARBA00023038"/>
    </source>
</evidence>